<dbReference type="GO" id="GO:0000027">
    <property type="term" value="P:ribosomal large subunit assembly"/>
    <property type="evidence" value="ECO:0007669"/>
    <property type="project" value="TreeGrafter"/>
</dbReference>
<dbReference type="InterPro" id="IPR026532">
    <property type="entry name" value="BRX1"/>
</dbReference>
<dbReference type="SMART" id="SM00879">
    <property type="entry name" value="Brix"/>
    <property type="match status" value="1"/>
</dbReference>
<dbReference type="InterPro" id="IPR007109">
    <property type="entry name" value="Brix"/>
</dbReference>
<keyword evidence="12" id="KW-1185">Reference proteome</keyword>
<evidence type="ECO:0000256" key="2">
    <source>
        <dbReference type="ARBA" id="ARBA00004604"/>
    </source>
</evidence>
<dbReference type="Gene3D" id="3.30.710.10">
    <property type="entry name" value="Potassium Channel Kv1.1, Chain A"/>
    <property type="match status" value="1"/>
</dbReference>
<feature type="compositionally biased region" description="Acidic residues" evidence="8">
    <location>
        <begin position="26"/>
        <end position="41"/>
    </location>
</feature>
<dbReference type="PROSITE" id="PS50833">
    <property type="entry name" value="BRIX"/>
    <property type="match status" value="1"/>
</dbReference>
<dbReference type="InterPro" id="IPR003131">
    <property type="entry name" value="T1-type_BTB"/>
</dbReference>
<reference evidence="11" key="1">
    <citation type="submission" date="2020-10" db="EMBL/GenBank/DDBJ databases">
        <authorList>
            <person name="Kikuchi T."/>
        </authorList>
    </citation>
    <scope>NUCLEOTIDE SEQUENCE</scope>
    <source>
        <strain evidence="11">NKZ352</strain>
    </source>
</reference>
<accession>A0A8S1GZ93</accession>
<dbReference type="PANTHER" id="PTHR13634:SF0">
    <property type="entry name" value="RIBOSOME BIOGENESIS PROTEIN BRX1 HOMOLOG"/>
    <property type="match status" value="1"/>
</dbReference>
<dbReference type="PROSITE" id="PS50097">
    <property type="entry name" value="BTB"/>
    <property type="match status" value="1"/>
</dbReference>
<comment type="subcellular location">
    <subcellularLocation>
        <location evidence="2">Nucleus</location>
        <location evidence="2">Nucleolus</location>
    </subcellularLocation>
</comment>
<dbReference type="OrthoDB" id="2333377at2759"/>
<comment type="caution">
    <text evidence="11">The sequence shown here is derived from an EMBL/GenBank/DDBJ whole genome shotgun (WGS) entry which is preliminary data.</text>
</comment>
<gene>
    <name evidence="11" type="ORF">CAUJ_LOCUS4564</name>
</gene>
<dbReference type="SUPFAM" id="SSF54695">
    <property type="entry name" value="POZ domain"/>
    <property type="match status" value="1"/>
</dbReference>
<dbReference type="GO" id="GO:0006364">
    <property type="term" value="P:rRNA processing"/>
    <property type="evidence" value="ECO:0007669"/>
    <property type="project" value="InterPro"/>
</dbReference>
<comment type="similarity">
    <text evidence="3">Belongs to the BRX1 family.</text>
</comment>
<evidence type="ECO:0000313" key="12">
    <source>
        <dbReference type="Proteomes" id="UP000835052"/>
    </source>
</evidence>
<comment type="function">
    <text evidence="1">Required for biogenesis of the 60S ribosomal subunit.</text>
</comment>
<dbReference type="EMBL" id="CAJGYM010000008">
    <property type="protein sequence ID" value="CAD6188645.1"/>
    <property type="molecule type" value="Genomic_DNA"/>
</dbReference>
<evidence type="ECO:0000256" key="1">
    <source>
        <dbReference type="ARBA" id="ARBA00003439"/>
    </source>
</evidence>
<feature type="domain" description="BTB" evidence="9">
    <location>
        <begin position="363"/>
        <end position="433"/>
    </location>
</feature>
<dbReference type="InterPro" id="IPR000210">
    <property type="entry name" value="BTB/POZ_dom"/>
</dbReference>
<dbReference type="PANTHER" id="PTHR13634">
    <property type="entry name" value="RIBOSOME BIOGENESIS PROTEIN BRIX"/>
    <property type="match status" value="1"/>
</dbReference>
<proteinExistence type="inferred from homology"/>
<feature type="compositionally biased region" description="Basic and acidic residues" evidence="8">
    <location>
        <begin position="9"/>
        <end position="25"/>
    </location>
</feature>
<evidence type="ECO:0000256" key="8">
    <source>
        <dbReference type="SAM" id="MobiDB-lite"/>
    </source>
</evidence>
<evidence type="ECO:0000256" key="6">
    <source>
        <dbReference type="ARBA" id="ARBA00023242"/>
    </source>
</evidence>
<evidence type="ECO:0000259" key="9">
    <source>
        <dbReference type="PROSITE" id="PS50097"/>
    </source>
</evidence>
<dbReference type="Pfam" id="PF02214">
    <property type="entry name" value="BTB_2"/>
    <property type="match status" value="1"/>
</dbReference>
<evidence type="ECO:0000256" key="3">
    <source>
        <dbReference type="ARBA" id="ARBA00006369"/>
    </source>
</evidence>
<dbReference type="GO" id="GO:0005730">
    <property type="term" value="C:nucleolus"/>
    <property type="evidence" value="ECO:0007669"/>
    <property type="project" value="UniProtKB-SubCell"/>
</dbReference>
<dbReference type="SMART" id="SM00225">
    <property type="entry name" value="BTB"/>
    <property type="match status" value="1"/>
</dbReference>
<protein>
    <recommendedName>
        <fullName evidence="4">Ribosome biogenesis protein BRX1 homolog</fullName>
    </recommendedName>
    <alternativeName>
        <fullName evidence="7">Brix domain-containing protein 2 homolog</fullName>
    </alternativeName>
</protein>
<evidence type="ECO:0000259" key="10">
    <source>
        <dbReference type="PROSITE" id="PS50833"/>
    </source>
</evidence>
<dbReference type="Proteomes" id="UP000835052">
    <property type="component" value="Unassembled WGS sequence"/>
</dbReference>
<evidence type="ECO:0000256" key="5">
    <source>
        <dbReference type="ARBA" id="ARBA00022517"/>
    </source>
</evidence>
<dbReference type="GO" id="GO:0051260">
    <property type="term" value="P:protein homooligomerization"/>
    <property type="evidence" value="ECO:0007669"/>
    <property type="project" value="InterPro"/>
</dbReference>
<evidence type="ECO:0000256" key="7">
    <source>
        <dbReference type="ARBA" id="ARBA00080845"/>
    </source>
</evidence>
<dbReference type="FunFam" id="3.40.50.10480:FF:000003">
    <property type="entry name" value="Ribosome biogenesis protein BRX1"/>
    <property type="match status" value="1"/>
</dbReference>
<keyword evidence="5" id="KW-0690">Ribosome biogenesis</keyword>
<dbReference type="InterPro" id="IPR011333">
    <property type="entry name" value="SKP1/BTB/POZ_sf"/>
</dbReference>
<feature type="domain" description="Brix" evidence="10">
    <location>
        <begin position="58"/>
        <end position="248"/>
    </location>
</feature>
<dbReference type="SUPFAM" id="SSF52954">
    <property type="entry name" value="Class II aaRS ABD-related"/>
    <property type="match status" value="1"/>
</dbReference>
<name>A0A8S1GZ93_9PELO</name>
<dbReference type="Gene3D" id="3.40.50.10480">
    <property type="entry name" value="Probable brix-domain ribosomal biogenesis protein"/>
    <property type="match status" value="1"/>
</dbReference>
<evidence type="ECO:0000256" key="4">
    <source>
        <dbReference type="ARBA" id="ARBA00020522"/>
    </source>
</evidence>
<keyword evidence="6" id="KW-0539">Nucleus</keyword>
<evidence type="ECO:0000313" key="11">
    <source>
        <dbReference type="EMBL" id="CAD6188645.1"/>
    </source>
</evidence>
<feature type="region of interest" description="Disordered" evidence="8">
    <location>
        <begin position="1"/>
        <end position="48"/>
    </location>
</feature>
<dbReference type="Pfam" id="PF04427">
    <property type="entry name" value="Brix"/>
    <property type="match status" value="1"/>
</dbReference>
<dbReference type="GO" id="GO:0019843">
    <property type="term" value="F:rRNA binding"/>
    <property type="evidence" value="ECO:0007669"/>
    <property type="project" value="InterPro"/>
</dbReference>
<sequence length="599" mass="68703">MGKFAKIKKITEKKEEEPEEMRSDEGTDTSSDEESSGDEAVENGTEKKKRAELWVNRERVLILCSRGTDVRTRHLLKDLKELLPHAKGDSKLDRQKSLTALNEIAEMKNCTKVMYFESKKKKDTFLWLANVEKGPSAKFLVHNIHTLRELKLSGNCLKASRPILAFDDAFDAKPHLALIKTMLIQTLGTPNHHPRSQPFVDHVFNFSVGEGDKIWFRNFQIVDESLQLQEIGPRFVLETVRVFADSFQGAVLYDNPNYVSPNVIRRQIRNGKTGYIERQLHHKAMDIKRQTVNQILTEKVSDPVGKEFNTKDVEMSEAAQAITSKIDKPKRKKKKLAKRSEKYTHSVMSGEYKQNWPPESEGQDAYVRLNVGGALYQTTLATLKKQDTMLRAMFSGRLEVLKDENGWVLIDRNGKHFGVLLDYLRDGWVPLPDCKLEIQQILNEARYFLIQGLQSECESWLDLHSQKTSRAKTGTCSILTVTSKEEAEEIIIPSLKPSIVLLLNRHNNKFSYTMQSDDNLLKNLELFERLALKFHDRILFIKDMGTHSSEICQWRFYGQSALRAGVCCTSIVYATDRKQTKVEFPDSKNLRRGHVDPSL</sequence>
<dbReference type="FunFam" id="3.30.710.10:FF:000046">
    <property type="entry name" value="BTB/POZ domain-containing protein KCTD7 isoform X1"/>
    <property type="match status" value="1"/>
</dbReference>
<dbReference type="AlphaFoldDB" id="A0A8S1GZ93"/>
<organism evidence="11 12">
    <name type="scientific">Caenorhabditis auriculariae</name>
    <dbReference type="NCBI Taxonomy" id="2777116"/>
    <lineage>
        <taxon>Eukaryota</taxon>
        <taxon>Metazoa</taxon>
        <taxon>Ecdysozoa</taxon>
        <taxon>Nematoda</taxon>
        <taxon>Chromadorea</taxon>
        <taxon>Rhabditida</taxon>
        <taxon>Rhabditina</taxon>
        <taxon>Rhabditomorpha</taxon>
        <taxon>Rhabditoidea</taxon>
        <taxon>Rhabditidae</taxon>
        <taxon>Peloderinae</taxon>
        <taxon>Caenorhabditis</taxon>
    </lineage>
</organism>